<dbReference type="PROSITE" id="PS50068">
    <property type="entry name" value="LDLRA_2"/>
    <property type="match status" value="1"/>
</dbReference>
<evidence type="ECO:0000256" key="1">
    <source>
        <dbReference type="ARBA" id="ARBA00023157"/>
    </source>
</evidence>
<name>A0A183J087_9BILA</name>
<dbReference type="PROSITE" id="PS01209">
    <property type="entry name" value="LDLRA_1"/>
    <property type="match status" value="1"/>
</dbReference>
<evidence type="ECO:0000313" key="4">
    <source>
        <dbReference type="Proteomes" id="UP000270296"/>
    </source>
</evidence>
<dbReference type="InterPro" id="IPR002172">
    <property type="entry name" value="LDrepeatLR_classA_rpt"/>
</dbReference>
<dbReference type="SMART" id="SM00192">
    <property type="entry name" value="LDLa"/>
    <property type="match status" value="1"/>
</dbReference>
<evidence type="ECO:0000313" key="5">
    <source>
        <dbReference type="WBParaSite" id="SBAD_0000961601-mRNA-1"/>
    </source>
</evidence>
<dbReference type="WBParaSite" id="SBAD_0000961601-mRNA-1">
    <property type="protein sequence ID" value="SBAD_0000961601-mRNA-1"/>
    <property type="gene ID" value="SBAD_0000961601"/>
</dbReference>
<proteinExistence type="predicted"/>
<dbReference type="OrthoDB" id="10037294at2759"/>
<feature type="disulfide bond" evidence="2">
    <location>
        <begin position="85"/>
        <end position="100"/>
    </location>
</feature>
<dbReference type="CDD" id="cd00112">
    <property type="entry name" value="LDLa"/>
    <property type="match status" value="1"/>
</dbReference>
<accession>A0A183J087</accession>
<evidence type="ECO:0000256" key="2">
    <source>
        <dbReference type="PROSITE-ProRule" id="PRU00124"/>
    </source>
</evidence>
<gene>
    <name evidence="3" type="ORF">SBAD_LOCUS9286</name>
</gene>
<reference evidence="3 4" key="2">
    <citation type="submission" date="2018-11" db="EMBL/GenBank/DDBJ databases">
        <authorList>
            <consortium name="Pathogen Informatics"/>
        </authorList>
    </citation>
    <scope>NUCLEOTIDE SEQUENCE [LARGE SCALE GENOMIC DNA]</scope>
</reference>
<keyword evidence="1 2" id="KW-1015">Disulfide bond</keyword>
<evidence type="ECO:0000313" key="3">
    <source>
        <dbReference type="EMBL" id="VDP22319.1"/>
    </source>
</evidence>
<dbReference type="InterPro" id="IPR023415">
    <property type="entry name" value="LDLR_class-A_CS"/>
</dbReference>
<keyword evidence="4" id="KW-1185">Reference proteome</keyword>
<protein>
    <submittedName>
        <fullName evidence="5">Low-density lipoprotein receptor domain class A</fullName>
    </submittedName>
</protein>
<organism evidence="5">
    <name type="scientific">Soboliphyme baturini</name>
    <dbReference type="NCBI Taxonomy" id="241478"/>
    <lineage>
        <taxon>Eukaryota</taxon>
        <taxon>Metazoa</taxon>
        <taxon>Ecdysozoa</taxon>
        <taxon>Nematoda</taxon>
        <taxon>Enoplea</taxon>
        <taxon>Dorylaimia</taxon>
        <taxon>Dioctophymatida</taxon>
        <taxon>Dioctophymatoidea</taxon>
        <taxon>Soboliphymatidae</taxon>
        <taxon>Soboliphyme</taxon>
    </lineage>
</organism>
<dbReference type="InterPro" id="IPR036055">
    <property type="entry name" value="LDL_receptor-like_sf"/>
</dbReference>
<dbReference type="EMBL" id="UZAM01012535">
    <property type="protein sequence ID" value="VDP22319.1"/>
    <property type="molecule type" value="Genomic_DNA"/>
</dbReference>
<dbReference type="Gene3D" id="2.40.128.620">
    <property type="match status" value="1"/>
</dbReference>
<sequence length="159" mass="17692">MWHDVRTPLNLIRENPCGWNNGHCSQLCLLAPATEANGPRLNATCVCADGYVRNKDHQSCREDCNENQIACHEPAVKCISKVYWCDGISHCLEGEDEDDCPRAFPKNNDHNGRRLKQTVSAVTTLTDGFVAALIALRLTSPDHGHRPIDRLTDRQAAIC</sequence>
<reference evidence="5" key="1">
    <citation type="submission" date="2016-06" db="UniProtKB">
        <authorList>
            <consortium name="WormBaseParasite"/>
        </authorList>
    </citation>
    <scope>IDENTIFICATION</scope>
</reference>
<dbReference type="SUPFAM" id="SSF57424">
    <property type="entry name" value="LDL receptor-like module"/>
    <property type="match status" value="1"/>
</dbReference>
<dbReference type="Gene3D" id="2.10.25.10">
    <property type="entry name" value="Laminin"/>
    <property type="match status" value="1"/>
</dbReference>
<dbReference type="Proteomes" id="UP000270296">
    <property type="component" value="Unassembled WGS sequence"/>
</dbReference>
<comment type="caution">
    <text evidence="2">Lacks conserved residue(s) required for the propagation of feature annotation.</text>
</comment>
<dbReference type="SUPFAM" id="SSF57196">
    <property type="entry name" value="EGF/Laminin"/>
    <property type="match status" value="1"/>
</dbReference>
<dbReference type="AlphaFoldDB" id="A0A183J087"/>